<evidence type="ECO:0000256" key="1">
    <source>
        <dbReference type="SAM" id="MobiDB-lite"/>
    </source>
</evidence>
<dbReference type="Pfam" id="PF24035">
    <property type="entry name" value="DUF7344"/>
    <property type="match status" value="1"/>
</dbReference>
<dbReference type="InterPro" id="IPR055768">
    <property type="entry name" value="DUF7344"/>
</dbReference>
<sequence>MGPDKRNRSIAAAGGNGRLDARPSRDELLRVLADGNRRRVLSYLSDAPADDVTFDELCERLSDSAGRGAGITTQGGRDRLALRLHHEHLPKLADAGLVEYDPRRGRVSYSEHPAVESLLHDLATLVDDARETNS</sequence>
<evidence type="ECO:0000313" key="4">
    <source>
        <dbReference type="Proteomes" id="UP001596547"/>
    </source>
</evidence>
<protein>
    <submittedName>
        <fullName evidence="3">ArsR family transcriptional regulator</fullName>
    </submittedName>
</protein>
<evidence type="ECO:0000259" key="2">
    <source>
        <dbReference type="Pfam" id="PF24035"/>
    </source>
</evidence>
<dbReference type="GeneID" id="79314604"/>
<feature type="region of interest" description="Disordered" evidence="1">
    <location>
        <begin position="1"/>
        <end position="21"/>
    </location>
</feature>
<accession>A0ABD6A4Z8</accession>
<dbReference type="AlphaFoldDB" id="A0ABD6A4Z8"/>
<reference evidence="3 4" key="1">
    <citation type="journal article" date="2019" name="Int. J. Syst. Evol. Microbiol.">
        <title>The Global Catalogue of Microorganisms (GCM) 10K type strain sequencing project: providing services to taxonomists for standard genome sequencing and annotation.</title>
        <authorList>
            <consortium name="The Broad Institute Genomics Platform"/>
            <consortium name="The Broad Institute Genome Sequencing Center for Infectious Disease"/>
            <person name="Wu L."/>
            <person name="Ma J."/>
        </authorList>
    </citation>
    <scope>NUCLEOTIDE SEQUENCE [LARGE SCALE GENOMIC DNA]</scope>
    <source>
        <strain evidence="3 4">PSR21</strain>
    </source>
</reference>
<gene>
    <name evidence="3" type="ORF">ACFQPE_02325</name>
</gene>
<keyword evidence="4" id="KW-1185">Reference proteome</keyword>
<comment type="caution">
    <text evidence="3">The sequence shown here is derived from an EMBL/GenBank/DDBJ whole genome shotgun (WGS) entry which is preliminary data.</text>
</comment>
<dbReference type="Proteomes" id="UP001596547">
    <property type="component" value="Unassembled WGS sequence"/>
</dbReference>
<dbReference type="SUPFAM" id="SSF46785">
    <property type="entry name" value="Winged helix' DNA-binding domain"/>
    <property type="match status" value="1"/>
</dbReference>
<proteinExistence type="predicted"/>
<name>A0ABD6A4Z8_9EURY</name>
<dbReference type="EMBL" id="JBHTBF010000001">
    <property type="protein sequence ID" value="MFC7315633.1"/>
    <property type="molecule type" value="Genomic_DNA"/>
</dbReference>
<dbReference type="InterPro" id="IPR036390">
    <property type="entry name" value="WH_DNA-bd_sf"/>
</dbReference>
<dbReference type="RefSeq" id="WP_276305035.1">
    <property type="nucleotide sequence ID" value="NZ_CP119992.1"/>
</dbReference>
<dbReference type="InterPro" id="IPR036388">
    <property type="entry name" value="WH-like_DNA-bd_sf"/>
</dbReference>
<dbReference type="Gene3D" id="1.10.10.10">
    <property type="entry name" value="Winged helix-like DNA-binding domain superfamily/Winged helix DNA-binding domain"/>
    <property type="match status" value="1"/>
</dbReference>
<evidence type="ECO:0000313" key="3">
    <source>
        <dbReference type="EMBL" id="MFC7315633.1"/>
    </source>
</evidence>
<organism evidence="3 4">
    <name type="scientific">Halomarina halobia</name>
    <dbReference type="NCBI Taxonomy" id="3033386"/>
    <lineage>
        <taxon>Archaea</taxon>
        <taxon>Methanobacteriati</taxon>
        <taxon>Methanobacteriota</taxon>
        <taxon>Stenosarchaea group</taxon>
        <taxon>Halobacteria</taxon>
        <taxon>Halobacteriales</taxon>
        <taxon>Natronomonadaceae</taxon>
        <taxon>Halomarina</taxon>
    </lineage>
</organism>
<feature type="domain" description="DUF7344" evidence="2">
    <location>
        <begin position="30"/>
        <end position="108"/>
    </location>
</feature>